<name>A0A4R3VKB9_9SPHI</name>
<evidence type="ECO:0000313" key="3">
    <source>
        <dbReference type="Proteomes" id="UP000295197"/>
    </source>
</evidence>
<dbReference type="Proteomes" id="UP000295197">
    <property type="component" value="Unassembled WGS sequence"/>
</dbReference>
<keyword evidence="1" id="KW-0812">Transmembrane</keyword>
<keyword evidence="3" id="KW-1185">Reference proteome</keyword>
<evidence type="ECO:0000256" key="1">
    <source>
        <dbReference type="SAM" id="Phobius"/>
    </source>
</evidence>
<evidence type="ECO:0000313" key="2">
    <source>
        <dbReference type="EMBL" id="TCV06599.1"/>
    </source>
</evidence>
<protein>
    <submittedName>
        <fullName evidence="2">Uncharacterized protein</fullName>
    </submittedName>
</protein>
<proteinExistence type="predicted"/>
<keyword evidence="1" id="KW-1133">Transmembrane helix</keyword>
<feature type="transmembrane region" description="Helical" evidence="1">
    <location>
        <begin position="21"/>
        <end position="39"/>
    </location>
</feature>
<accession>A0A4R3VKB9</accession>
<dbReference type="AlphaFoldDB" id="A0A4R3VKB9"/>
<gene>
    <name evidence="2" type="ORF">EDC17_106014</name>
</gene>
<reference evidence="2 3" key="1">
    <citation type="submission" date="2019-03" db="EMBL/GenBank/DDBJ databases">
        <title>Genomic Encyclopedia of Type Strains, Phase IV (KMG-IV): sequencing the most valuable type-strain genomes for metagenomic binning, comparative biology and taxonomic classification.</title>
        <authorList>
            <person name="Goeker M."/>
        </authorList>
    </citation>
    <scope>NUCLEOTIDE SEQUENCE [LARGE SCALE GENOMIC DNA]</scope>
    <source>
        <strain evidence="2 3">DSM 22362</strain>
    </source>
</reference>
<sequence>MDMDKFKRDYKYKTNEGGRSFTWLIIAGAAIIILLAFFMR</sequence>
<keyword evidence="1" id="KW-0472">Membrane</keyword>
<comment type="caution">
    <text evidence="2">The sequence shown here is derived from an EMBL/GenBank/DDBJ whole genome shotgun (WGS) entry which is preliminary data.</text>
</comment>
<dbReference type="EMBL" id="SMBZ01000060">
    <property type="protein sequence ID" value="TCV06599.1"/>
    <property type="molecule type" value="Genomic_DNA"/>
</dbReference>
<organism evidence="2 3">
    <name type="scientific">Sphingobacterium alimentarium</name>
    <dbReference type="NCBI Taxonomy" id="797292"/>
    <lineage>
        <taxon>Bacteria</taxon>
        <taxon>Pseudomonadati</taxon>
        <taxon>Bacteroidota</taxon>
        <taxon>Sphingobacteriia</taxon>
        <taxon>Sphingobacteriales</taxon>
        <taxon>Sphingobacteriaceae</taxon>
        <taxon>Sphingobacterium</taxon>
    </lineage>
</organism>